<keyword evidence="4" id="KW-1185">Reference proteome</keyword>
<gene>
    <name evidence="3" type="primary">ramA1</name>
    <name evidence="3" type="ORF">SRIMR7_01235</name>
</gene>
<evidence type="ECO:0000313" key="4">
    <source>
        <dbReference type="Proteomes" id="UP000829494"/>
    </source>
</evidence>
<dbReference type="GO" id="GO:0016787">
    <property type="term" value="F:hydrolase activity"/>
    <property type="evidence" value="ECO:0007669"/>
    <property type="project" value="UniProtKB-KW"/>
</dbReference>
<protein>
    <submittedName>
        <fullName evidence="3">(R)-stereoselective amidase</fullName>
        <ecNumber evidence="3">3.5.1.100</ecNumber>
    </submittedName>
</protein>
<dbReference type="Pfam" id="PF00795">
    <property type="entry name" value="CN_hydrolase"/>
    <property type="match status" value="1"/>
</dbReference>
<dbReference type="CDD" id="cd07197">
    <property type="entry name" value="nitrilase"/>
    <property type="match status" value="1"/>
</dbReference>
<dbReference type="InterPro" id="IPR003010">
    <property type="entry name" value="C-N_Hydrolase"/>
</dbReference>
<dbReference type="PANTHER" id="PTHR43674">
    <property type="entry name" value="NITRILASE C965.09-RELATED"/>
    <property type="match status" value="1"/>
</dbReference>
<evidence type="ECO:0000313" key="3">
    <source>
        <dbReference type="EMBL" id="UNZ00758.1"/>
    </source>
</evidence>
<dbReference type="Gene3D" id="3.60.110.10">
    <property type="entry name" value="Carbon-nitrogen hydrolase"/>
    <property type="match status" value="2"/>
</dbReference>
<dbReference type="InterPro" id="IPR036526">
    <property type="entry name" value="C-N_Hydrolase_sf"/>
</dbReference>
<dbReference type="EC" id="3.5.1.100" evidence="3"/>
<dbReference type="SUPFAM" id="SSF56317">
    <property type="entry name" value="Carbon-nitrogen hydrolase"/>
    <property type="match status" value="2"/>
</dbReference>
<dbReference type="InterPro" id="IPR050345">
    <property type="entry name" value="Aliph_Amidase/BUP"/>
</dbReference>
<evidence type="ECO:0000256" key="1">
    <source>
        <dbReference type="ARBA" id="ARBA00022801"/>
    </source>
</evidence>
<reference evidence="3 4" key="1">
    <citation type="submission" date="2022-03" db="EMBL/GenBank/DDBJ databases">
        <title>Complete genome of Streptomyces rimosus ssp. rimosus R7 (=ATCC 10970).</title>
        <authorList>
            <person name="Beganovic S."/>
            <person name="Ruckert C."/>
            <person name="Busche T."/>
            <person name="Kalinowski J."/>
            <person name="Wittmann C."/>
        </authorList>
    </citation>
    <scope>NUCLEOTIDE SEQUENCE [LARGE SCALE GENOMIC DNA]</scope>
    <source>
        <strain evidence="3 4">R7</strain>
    </source>
</reference>
<proteinExistence type="predicted"/>
<dbReference type="PANTHER" id="PTHR43674:SF2">
    <property type="entry name" value="BETA-UREIDOPROPIONASE"/>
    <property type="match status" value="1"/>
</dbReference>
<organism evidence="3 4">
    <name type="scientific">Streptomyces rimosus subsp. rimosus</name>
    <dbReference type="NCBI Taxonomy" id="132474"/>
    <lineage>
        <taxon>Bacteria</taxon>
        <taxon>Bacillati</taxon>
        <taxon>Actinomycetota</taxon>
        <taxon>Actinomycetes</taxon>
        <taxon>Kitasatosporales</taxon>
        <taxon>Streptomycetaceae</taxon>
        <taxon>Streptomyces</taxon>
    </lineage>
</organism>
<dbReference type="Proteomes" id="UP000829494">
    <property type="component" value="Chromosome"/>
</dbReference>
<accession>A0ABY3YTF4</accession>
<evidence type="ECO:0000259" key="2">
    <source>
        <dbReference type="PROSITE" id="PS50263"/>
    </source>
</evidence>
<keyword evidence="1 3" id="KW-0378">Hydrolase</keyword>
<name>A0ABY3YTF4_STRRM</name>
<feature type="domain" description="CN hydrolase" evidence="2">
    <location>
        <begin position="48"/>
        <end position="303"/>
    </location>
</feature>
<dbReference type="PROSITE" id="PS50263">
    <property type="entry name" value="CN_HYDROLASE"/>
    <property type="match status" value="1"/>
</dbReference>
<dbReference type="EMBL" id="CP094298">
    <property type="protein sequence ID" value="UNZ00758.1"/>
    <property type="molecule type" value="Genomic_DNA"/>
</dbReference>
<sequence>MKRIPLFRRHRVRSAVVAAVLAGLIPLLPGHEPTSAAAANASPAPKALKTATIHFAPEEGKVENNRAKMVELANQAAGKGAKLIVLPEMATSGYSFFSRAEMSKAAEEVPGKTTDALGAVARQHHAYIAFGMPVYEPDTNRYYNSAVLLGPDGRTRGVYHKRNHLIESSYNASSFEPIPTFDTEYGRMALVICSDMFNSQFPRAAAVQGADILIAPANVGIDTDFVRVRTFENDFSMIVANRWGKGTKGTKPEVFTQNTFTVPSPFPYDFDFGSRSIIMTPDGKVLADVSGQSDQIGYGEVPVRTSRTFPVERKPAMYSLMGQDTLEPYTQKQFHQPDPATFTAAAVDPGPSTAPWQAALDAAAKAVSQAESSGKKLRLIVFPANYFPGSDTAGLAKLTSFATGRGTDLLIHYPATGTEVPKSTLIASTGQSYDYRRTHHKRGEKLPEDRLSDDYLVIDRDYARLALMQDVDMMPPETAQVLARMGVDVVAMNTDWRDPVRSALWKSRTGDYLHIVTANKSGPEGIYLGGYKADPSFTEDEGIVIRDITTGDVRAKPSARFFDPTTILEPCREEAHTC</sequence>